<dbReference type="GO" id="GO:0004497">
    <property type="term" value="F:monooxygenase activity"/>
    <property type="evidence" value="ECO:0007669"/>
    <property type="project" value="UniProtKB-ARBA"/>
</dbReference>
<dbReference type="Pfam" id="PF00355">
    <property type="entry name" value="Rieske"/>
    <property type="match status" value="1"/>
</dbReference>
<accession>A0A0H3DBL6</accession>
<evidence type="ECO:0000256" key="3">
    <source>
        <dbReference type="ARBA" id="ARBA00010651"/>
    </source>
</evidence>
<evidence type="ECO:0000256" key="1">
    <source>
        <dbReference type="ARBA" id="ARBA00002494"/>
    </source>
</evidence>
<keyword evidence="8 20" id="KW-0812">Transmembrane</keyword>
<dbReference type="EMBL" id="CP002000">
    <property type="protein sequence ID" value="ADJ47468.1"/>
    <property type="molecule type" value="Genomic_DNA"/>
</dbReference>
<keyword evidence="15" id="KW-0411">Iron-sulfur</keyword>
<keyword evidence="17" id="KW-1015">Disulfide bond</keyword>
<evidence type="ECO:0000256" key="17">
    <source>
        <dbReference type="ARBA" id="ARBA00023157"/>
    </source>
</evidence>
<comment type="function">
    <text evidence="1">Iron-sulfur subunit of the cytochrome bc1 complex, an essential component of the respiratory electron transport chain required for ATP synthesis. The bc1 complex catalyzes the oxidation of menaquinol and the reduction of cytochrome c in the respiratory chain. The bc1 complex operates through a Q-cycle mechanism that couples electron transfer to generation of the proton gradient that drives ATP synthesis.</text>
</comment>
<keyword evidence="16 20" id="KW-0472">Membrane</keyword>
<keyword evidence="7" id="KW-0679">Respiratory chain</keyword>
<dbReference type="GO" id="GO:0016705">
    <property type="term" value="F:oxidoreductase activity, acting on paired donors, with incorporation or reduction of molecular oxygen"/>
    <property type="evidence" value="ECO:0007669"/>
    <property type="project" value="UniProtKB-ARBA"/>
</dbReference>
<evidence type="ECO:0000256" key="12">
    <source>
        <dbReference type="ARBA" id="ARBA00022989"/>
    </source>
</evidence>
<protein>
    <recommendedName>
        <fullName evidence="4">Cytochrome bc1 complex Rieske iron-sulfur subunit</fullName>
    </recommendedName>
    <alternativeName>
        <fullName evidence="18">Cytochrome bc1 reductase complex subunit QcrA</fullName>
    </alternativeName>
    <alternativeName>
        <fullName evidence="19">Rieske iron-sulfur protein</fullName>
    </alternativeName>
</protein>
<dbReference type="InterPro" id="IPR014349">
    <property type="entry name" value="Rieske_Fe-S_prot"/>
</dbReference>
<dbReference type="KEGG" id="amd:AMED_5717"/>
<evidence type="ECO:0000256" key="11">
    <source>
        <dbReference type="ARBA" id="ARBA00022982"/>
    </source>
</evidence>
<evidence type="ECO:0000256" key="18">
    <source>
        <dbReference type="ARBA" id="ARBA00029586"/>
    </source>
</evidence>
<evidence type="ECO:0000256" key="20">
    <source>
        <dbReference type="SAM" id="Phobius"/>
    </source>
</evidence>
<dbReference type="GeneID" id="92873394"/>
<evidence type="ECO:0000256" key="7">
    <source>
        <dbReference type="ARBA" id="ARBA00022660"/>
    </source>
</evidence>
<dbReference type="OrthoDB" id="9802613at2"/>
<evidence type="ECO:0000256" key="10">
    <source>
        <dbReference type="ARBA" id="ARBA00022723"/>
    </source>
</evidence>
<dbReference type="GO" id="GO:0051537">
    <property type="term" value="F:2 iron, 2 sulfur cluster binding"/>
    <property type="evidence" value="ECO:0007669"/>
    <property type="project" value="UniProtKB-KW"/>
</dbReference>
<dbReference type="InterPro" id="IPR036922">
    <property type="entry name" value="Rieske_2Fe-2S_sf"/>
</dbReference>
<keyword evidence="11" id="KW-0249">Electron transport</keyword>
<evidence type="ECO:0000256" key="9">
    <source>
        <dbReference type="ARBA" id="ARBA00022714"/>
    </source>
</evidence>
<dbReference type="InterPro" id="IPR045603">
    <property type="entry name" value="QcrA_N"/>
</dbReference>
<name>A0A0H3DBL6_AMYMU</name>
<dbReference type="PROSITE" id="PS51296">
    <property type="entry name" value="RIESKE"/>
    <property type="match status" value="1"/>
</dbReference>
<dbReference type="InterPro" id="IPR017941">
    <property type="entry name" value="Rieske_2Fe-2S"/>
</dbReference>
<dbReference type="SUPFAM" id="SSF50022">
    <property type="entry name" value="ISP domain"/>
    <property type="match status" value="1"/>
</dbReference>
<organism evidence="22 23">
    <name type="scientific">Amycolatopsis mediterranei (strain U-32)</name>
    <dbReference type="NCBI Taxonomy" id="749927"/>
    <lineage>
        <taxon>Bacteria</taxon>
        <taxon>Bacillati</taxon>
        <taxon>Actinomycetota</taxon>
        <taxon>Actinomycetes</taxon>
        <taxon>Pseudonocardiales</taxon>
        <taxon>Pseudonocardiaceae</taxon>
        <taxon>Amycolatopsis</taxon>
    </lineage>
</organism>
<dbReference type="eggNOG" id="COG0723">
    <property type="taxonomic scope" value="Bacteria"/>
</dbReference>
<comment type="subcellular location">
    <subcellularLocation>
        <location evidence="2">Cell membrane</location>
        <topology evidence="2">Multi-pass membrane protein</topology>
    </subcellularLocation>
</comment>
<feature type="transmembrane region" description="Helical" evidence="20">
    <location>
        <begin position="157"/>
        <end position="178"/>
    </location>
</feature>
<keyword evidence="13" id="KW-0560">Oxidoreductase</keyword>
<evidence type="ECO:0000256" key="13">
    <source>
        <dbReference type="ARBA" id="ARBA00023002"/>
    </source>
</evidence>
<evidence type="ECO:0000256" key="4">
    <source>
        <dbReference type="ARBA" id="ARBA00015816"/>
    </source>
</evidence>
<evidence type="ECO:0000256" key="16">
    <source>
        <dbReference type="ARBA" id="ARBA00023136"/>
    </source>
</evidence>
<reference evidence="22 23" key="1">
    <citation type="journal article" date="2010" name="Cell Res.">
        <title>Complete genome sequence of the rifamycin SV-producing Amycolatopsis mediterranei U32 revealed its genetic characteristics in phylogeny and metabolism.</title>
        <authorList>
            <person name="Zhao W."/>
            <person name="Zhong Y."/>
            <person name="Yuan H."/>
            <person name="Wang J."/>
            <person name="Zheng H."/>
            <person name="Wang Y."/>
            <person name="Cen X."/>
            <person name="Xu F."/>
            <person name="Bai J."/>
            <person name="Han X."/>
            <person name="Lu G."/>
            <person name="Zhu Y."/>
            <person name="Shao Z."/>
            <person name="Yan H."/>
            <person name="Li C."/>
            <person name="Peng N."/>
            <person name="Zhang Z."/>
            <person name="Zhang Y."/>
            <person name="Lin W."/>
            <person name="Fan Y."/>
            <person name="Qin Z."/>
            <person name="Hu Y."/>
            <person name="Zhu B."/>
            <person name="Wang S."/>
            <person name="Ding X."/>
            <person name="Zhao G.P."/>
        </authorList>
    </citation>
    <scope>NUCLEOTIDE SEQUENCE [LARGE SCALE GENOMIC DNA]</scope>
    <source>
        <strain evidence="23">U-32</strain>
    </source>
</reference>
<dbReference type="CDD" id="cd03467">
    <property type="entry name" value="Rieske"/>
    <property type="match status" value="1"/>
</dbReference>
<dbReference type="HOGENOM" id="CLU_050668_0_0_11"/>
<feature type="domain" description="Rieske" evidence="21">
    <location>
        <begin position="254"/>
        <end position="346"/>
    </location>
</feature>
<comment type="similarity">
    <text evidence="3">Belongs to the Rieske iron-sulfur protein family.</text>
</comment>
<keyword evidence="6" id="KW-1003">Cell membrane</keyword>
<feature type="transmembrane region" description="Helical" evidence="20">
    <location>
        <begin position="88"/>
        <end position="109"/>
    </location>
</feature>
<evidence type="ECO:0000259" key="21">
    <source>
        <dbReference type="PROSITE" id="PS51296"/>
    </source>
</evidence>
<feature type="transmembrane region" description="Helical" evidence="20">
    <location>
        <begin position="48"/>
        <end position="68"/>
    </location>
</feature>
<dbReference type="RefSeq" id="WP_013227526.1">
    <property type="nucleotide sequence ID" value="NC_014318.1"/>
</dbReference>
<keyword evidence="5" id="KW-0813">Transport</keyword>
<evidence type="ECO:0000313" key="23">
    <source>
        <dbReference type="Proteomes" id="UP000000328"/>
    </source>
</evidence>
<keyword evidence="14" id="KW-0408">Iron</keyword>
<evidence type="ECO:0000256" key="5">
    <source>
        <dbReference type="ARBA" id="ARBA00022448"/>
    </source>
</evidence>
<dbReference type="GO" id="GO:0005886">
    <property type="term" value="C:plasma membrane"/>
    <property type="evidence" value="ECO:0007669"/>
    <property type="project" value="UniProtKB-SubCell"/>
</dbReference>
<dbReference type="PANTHER" id="PTHR10134">
    <property type="entry name" value="CYTOCHROME B-C1 COMPLEX SUBUNIT RIESKE, MITOCHONDRIAL"/>
    <property type="match status" value="1"/>
</dbReference>
<evidence type="ECO:0000256" key="8">
    <source>
        <dbReference type="ARBA" id="ARBA00022692"/>
    </source>
</evidence>
<dbReference type="Proteomes" id="UP000000328">
    <property type="component" value="Chromosome"/>
</dbReference>
<gene>
    <name evidence="22" type="primary">qcrA</name>
    <name evidence="22" type="ordered locus">AMED_5717</name>
</gene>
<proteinExistence type="inferred from homology"/>
<dbReference type="Pfam" id="PF19297">
    <property type="entry name" value="QcrA_N"/>
    <property type="match status" value="1"/>
</dbReference>
<dbReference type="GO" id="GO:0046872">
    <property type="term" value="F:metal ion binding"/>
    <property type="evidence" value="ECO:0007669"/>
    <property type="project" value="UniProtKB-KW"/>
</dbReference>
<dbReference type="PATRIC" id="fig|749927.5.peg.5936"/>
<evidence type="ECO:0000313" key="22">
    <source>
        <dbReference type="EMBL" id="ADJ47468.1"/>
    </source>
</evidence>
<evidence type="ECO:0000256" key="2">
    <source>
        <dbReference type="ARBA" id="ARBA00004651"/>
    </source>
</evidence>
<keyword evidence="12 20" id="KW-1133">Transmembrane helix</keyword>
<evidence type="ECO:0000256" key="6">
    <source>
        <dbReference type="ARBA" id="ARBA00022475"/>
    </source>
</evidence>
<dbReference type="AlphaFoldDB" id="A0A0H3DBL6"/>
<evidence type="ECO:0000256" key="15">
    <source>
        <dbReference type="ARBA" id="ARBA00023014"/>
    </source>
</evidence>
<dbReference type="Gene3D" id="2.102.10.10">
    <property type="entry name" value="Rieske [2Fe-2S] iron-sulphur domain"/>
    <property type="match status" value="1"/>
</dbReference>
<keyword evidence="10" id="KW-0479">Metal-binding</keyword>
<sequence length="363" mass="39922">MSDEEGWGRRRAILRDAAEMDGVRLDTYADRWPVPGTRAERRARNRTLAWFGLAVLGALCFVAVYLFWPWRYVPPLGHDATGYHLYTPLLGATFGLALLGLSFGIGTYAHKFLPKEHAIQERHDEPSSQADQDATAAILHDARDSAGLTRRSWMARALGAGAGAVGLGAGIGAVGSFVKDPWDQPSSPQSLWHTAWASPTGEAVYLRRVTGKPDEVQLVRPEELAPGAVMVCVPFRESERDDPDKLHDALRRADSPVNLVRLVPGTPVTPRSGQESFNWQDFYAYSRICTHLGCPVGMDLAEEDRLMCPCHSSQFDLHAGARPIFGPAVRPLPQLPITVDETGNFRARGDFTEPIGPSFWELG</sequence>
<keyword evidence="9" id="KW-0001">2Fe-2S</keyword>
<evidence type="ECO:0000256" key="19">
    <source>
        <dbReference type="ARBA" id="ARBA00032409"/>
    </source>
</evidence>
<evidence type="ECO:0000256" key="14">
    <source>
        <dbReference type="ARBA" id="ARBA00023004"/>
    </source>
</evidence>